<dbReference type="EMBL" id="JACIDS010000001">
    <property type="protein sequence ID" value="MBB3929100.1"/>
    <property type="molecule type" value="Genomic_DNA"/>
</dbReference>
<organism evidence="1 2">
    <name type="scientific">Kaistia hirudinis</name>
    <dbReference type="NCBI Taxonomy" id="1293440"/>
    <lineage>
        <taxon>Bacteria</taxon>
        <taxon>Pseudomonadati</taxon>
        <taxon>Pseudomonadota</taxon>
        <taxon>Alphaproteobacteria</taxon>
        <taxon>Hyphomicrobiales</taxon>
        <taxon>Kaistiaceae</taxon>
        <taxon>Kaistia</taxon>
    </lineage>
</organism>
<dbReference type="AlphaFoldDB" id="A0A840AG51"/>
<comment type="caution">
    <text evidence="1">The sequence shown here is derived from an EMBL/GenBank/DDBJ whole genome shotgun (WGS) entry which is preliminary data.</text>
</comment>
<evidence type="ECO:0000313" key="1">
    <source>
        <dbReference type="EMBL" id="MBB3929100.1"/>
    </source>
</evidence>
<keyword evidence="2" id="KW-1185">Reference proteome</keyword>
<dbReference type="InterPro" id="IPR045397">
    <property type="entry name" value="TumE-like"/>
</dbReference>
<dbReference type="Pfam" id="PF20126">
    <property type="entry name" value="TumE"/>
    <property type="match status" value="1"/>
</dbReference>
<protein>
    <submittedName>
        <fullName evidence="1">Uncharacterized protein</fullName>
    </submittedName>
</protein>
<evidence type="ECO:0000313" key="2">
    <source>
        <dbReference type="Proteomes" id="UP000553963"/>
    </source>
</evidence>
<gene>
    <name evidence="1" type="ORF">GGR25_000119</name>
</gene>
<reference evidence="1 2" key="1">
    <citation type="submission" date="2020-08" db="EMBL/GenBank/DDBJ databases">
        <title>Genomic Encyclopedia of Type Strains, Phase IV (KMG-IV): sequencing the most valuable type-strain genomes for metagenomic binning, comparative biology and taxonomic classification.</title>
        <authorList>
            <person name="Goeker M."/>
        </authorList>
    </citation>
    <scope>NUCLEOTIDE SEQUENCE [LARGE SCALE GENOMIC DNA]</scope>
    <source>
        <strain evidence="1 2">DSM 25966</strain>
    </source>
</reference>
<dbReference type="RefSeq" id="WP_183396797.1">
    <property type="nucleotide sequence ID" value="NZ_JACIDS010000001.1"/>
</dbReference>
<sequence length="104" mass="12365">MRAVRIEHRKLFLDGGAIVEIKIWRLPLATAERPHGLKYSLFYGRPGERIVGYDNEAGKGDHRHYRNVEEPYAFRDFETLLADFWRDVRRELGHERDEADDREP</sequence>
<accession>A0A840AG51</accession>
<proteinExistence type="predicted"/>
<dbReference type="Proteomes" id="UP000553963">
    <property type="component" value="Unassembled WGS sequence"/>
</dbReference>
<name>A0A840AG51_9HYPH</name>